<accession>A0A067QRA9</accession>
<dbReference type="CDD" id="cd20660">
    <property type="entry name" value="CYP4V-like"/>
    <property type="match status" value="1"/>
</dbReference>
<evidence type="ECO:0000313" key="11">
    <source>
        <dbReference type="EMBL" id="KDR12229.1"/>
    </source>
</evidence>
<dbReference type="InterPro" id="IPR050196">
    <property type="entry name" value="Cytochrome_P450_Monoox"/>
</dbReference>
<evidence type="ECO:0000256" key="2">
    <source>
        <dbReference type="ARBA" id="ARBA00010617"/>
    </source>
</evidence>
<dbReference type="OMA" id="AYMVGRC"/>
<evidence type="ECO:0000313" key="12">
    <source>
        <dbReference type="Proteomes" id="UP000027135"/>
    </source>
</evidence>
<dbReference type="Pfam" id="PF00067">
    <property type="entry name" value="p450"/>
    <property type="match status" value="1"/>
</dbReference>
<dbReference type="GO" id="GO:0005506">
    <property type="term" value="F:iron ion binding"/>
    <property type="evidence" value="ECO:0007669"/>
    <property type="project" value="InterPro"/>
</dbReference>
<evidence type="ECO:0000256" key="4">
    <source>
        <dbReference type="ARBA" id="ARBA00022723"/>
    </source>
</evidence>
<dbReference type="EMBL" id="KK853035">
    <property type="protein sequence ID" value="KDR12229.1"/>
    <property type="molecule type" value="Genomic_DNA"/>
</dbReference>
<protein>
    <submittedName>
        <fullName evidence="11">Cytochrome P450 4C1</fullName>
    </submittedName>
</protein>
<keyword evidence="7 9" id="KW-0503">Monooxygenase</keyword>
<evidence type="ECO:0000256" key="1">
    <source>
        <dbReference type="ARBA" id="ARBA00001971"/>
    </source>
</evidence>
<evidence type="ECO:0000256" key="9">
    <source>
        <dbReference type="RuleBase" id="RU000461"/>
    </source>
</evidence>
<dbReference type="Proteomes" id="UP000027135">
    <property type="component" value="Unassembled WGS sequence"/>
</dbReference>
<dbReference type="PROSITE" id="PS00086">
    <property type="entry name" value="CYTOCHROME_P450"/>
    <property type="match status" value="1"/>
</dbReference>
<feature type="transmembrane region" description="Helical" evidence="10">
    <location>
        <begin position="6"/>
        <end position="23"/>
    </location>
</feature>
<dbReference type="PANTHER" id="PTHR24291">
    <property type="entry name" value="CYTOCHROME P450 FAMILY 4"/>
    <property type="match status" value="1"/>
</dbReference>
<dbReference type="PRINTS" id="PR00463">
    <property type="entry name" value="EP450I"/>
</dbReference>
<dbReference type="InterPro" id="IPR002401">
    <property type="entry name" value="Cyt_P450_E_grp-I"/>
</dbReference>
<dbReference type="GO" id="GO:0004497">
    <property type="term" value="F:monooxygenase activity"/>
    <property type="evidence" value="ECO:0007669"/>
    <property type="project" value="UniProtKB-KW"/>
</dbReference>
<name>A0A067QRA9_ZOONE</name>
<dbReference type="STRING" id="136037.A0A067QRA9"/>
<keyword evidence="10" id="KW-0472">Membrane</keyword>
<dbReference type="InterPro" id="IPR017972">
    <property type="entry name" value="Cyt_P450_CS"/>
</dbReference>
<keyword evidence="12" id="KW-1185">Reference proteome</keyword>
<keyword evidence="3 8" id="KW-0349">Heme</keyword>
<dbReference type="InterPro" id="IPR001128">
    <property type="entry name" value="Cyt_P450"/>
</dbReference>
<dbReference type="SUPFAM" id="SSF48264">
    <property type="entry name" value="Cytochrome P450"/>
    <property type="match status" value="1"/>
</dbReference>
<evidence type="ECO:0000256" key="10">
    <source>
        <dbReference type="SAM" id="Phobius"/>
    </source>
</evidence>
<reference evidence="11 12" key="1">
    <citation type="journal article" date="2014" name="Nat. Commun.">
        <title>Molecular traces of alternative social organization in a termite genome.</title>
        <authorList>
            <person name="Terrapon N."/>
            <person name="Li C."/>
            <person name="Robertson H.M."/>
            <person name="Ji L."/>
            <person name="Meng X."/>
            <person name="Booth W."/>
            <person name="Chen Z."/>
            <person name="Childers C.P."/>
            <person name="Glastad K.M."/>
            <person name="Gokhale K."/>
            <person name="Gowin J."/>
            <person name="Gronenberg W."/>
            <person name="Hermansen R.A."/>
            <person name="Hu H."/>
            <person name="Hunt B.G."/>
            <person name="Huylmans A.K."/>
            <person name="Khalil S.M."/>
            <person name="Mitchell R.D."/>
            <person name="Munoz-Torres M.C."/>
            <person name="Mustard J.A."/>
            <person name="Pan H."/>
            <person name="Reese J.T."/>
            <person name="Scharf M.E."/>
            <person name="Sun F."/>
            <person name="Vogel H."/>
            <person name="Xiao J."/>
            <person name="Yang W."/>
            <person name="Yang Z."/>
            <person name="Yang Z."/>
            <person name="Zhou J."/>
            <person name="Zhu J."/>
            <person name="Brent C.S."/>
            <person name="Elsik C.G."/>
            <person name="Goodisman M.A."/>
            <person name="Liberles D.A."/>
            <person name="Roe R.M."/>
            <person name="Vargo E.L."/>
            <person name="Vilcinskas A."/>
            <person name="Wang J."/>
            <person name="Bornberg-Bauer E."/>
            <person name="Korb J."/>
            <person name="Zhang G."/>
            <person name="Liebig J."/>
        </authorList>
    </citation>
    <scope>NUCLEOTIDE SEQUENCE [LARGE SCALE GENOMIC DNA]</scope>
    <source>
        <tissue evidence="11">Whole organism</tissue>
    </source>
</reference>
<keyword evidence="10" id="KW-1133">Transmembrane helix</keyword>
<dbReference type="GO" id="GO:0016705">
    <property type="term" value="F:oxidoreductase activity, acting on paired donors, with incorporation or reduction of molecular oxygen"/>
    <property type="evidence" value="ECO:0007669"/>
    <property type="project" value="InterPro"/>
</dbReference>
<proteinExistence type="inferred from homology"/>
<evidence type="ECO:0000256" key="3">
    <source>
        <dbReference type="ARBA" id="ARBA00022617"/>
    </source>
</evidence>
<comment type="similarity">
    <text evidence="2 9">Belongs to the cytochrome P450 family.</text>
</comment>
<feature type="binding site" description="axial binding residue" evidence="8">
    <location>
        <position position="453"/>
    </location>
    <ligand>
        <name>heme</name>
        <dbReference type="ChEBI" id="CHEBI:30413"/>
    </ligand>
    <ligandPart>
        <name>Fe</name>
        <dbReference type="ChEBI" id="CHEBI:18248"/>
    </ligandPart>
</feature>
<sequence>MEPITVFLAAGLIGIAVLILLRADKKKSEVASRVNKLRGPTNYPILGTAPPLIFLKRNEIFKYVLTISRVFSPIFRTWTGRIPQVHLQRPEDIEVILRSSEHLDKAHFYRFLHQWLGTGLLTSTGQKWHTHRKMITPTFHFKILDNFVEVFSEKSEILVRKLQKEVGSQGFDVYPYITKCALDIICETAMGTPIYAQDDRGSDYVKAVYDMSEIIMHRMLRPWLHPDFIFKFTTLGKRTDQCLRVLHGFTNRVIQERKASLQDSTRGQTFAPSGEDISIAKKRKAFLDLLLEASVDGVKLTDEELREEVDTFMFEGHDTTSAGLSWALFLLGLHPHIQDRAYQEQKSIFQGSDRPATMKDLNEMKYLERVIKESLRLYPSVPGIARTLKKDVKIAGYDIPSECTILVQIYVLHRNPDQFPDPEKFDPDNFLPERASKRHPYAYIPFSAGPRNCIGQKFALLEEKTVLSYILRHYKLRSLDKREDVALLSELVLRPENGVRLGLSLRNVGMK</sequence>
<comment type="cofactor">
    <cofactor evidence="1 8">
        <name>heme</name>
        <dbReference type="ChEBI" id="CHEBI:30413"/>
    </cofactor>
</comment>
<keyword evidence="5 9" id="KW-0560">Oxidoreductase</keyword>
<keyword evidence="4 8" id="KW-0479">Metal-binding</keyword>
<dbReference type="PRINTS" id="PR00385">
    <property type="entry name" value="P450"/>
</dbReference>
<dbReference type="Gene3D" id="1.10.630.10">
    <property type="entry name" value="Cytochrome P450"/>
    <property type="match status" value="1"/>
</dbReference>
<evidence type="ECO:0000256" key="7">
    <source>
        <dbReference type="ARBA" id="ARBA00023033"/>
    </source>
</evidence>
<keyword evidence="10" id="KW-0812">Transmembrane</keyword>
<organism evidence="11 12">
    <name type="scientific">Zootermopsis nevadensis</name>
    <name type="common">Dampwood termite</name>
    <dbReference type="NCBI Taxonomy" id="136037"/>
    <lineage>
        <taxon>Eukaryota</taxon>
        <taxon>Metazoa</taxon>
        <taxon>Ecdysozoa</taxon>
        <taxon>Arthropoda</taxon>
        <taxon>Hexapoda</taxon>
        <taxon>Insecta</taxon>
        <taxon>Pterygota</taxon>
        <taxon>Neoptera</taxon>
        <taxon>Polyneoptera</taxon>
        <taxon>Dictyoptera</taxon>
        <taxon>Blattodea</taxon>
        <taxon>Blattoidea</taxon>
        <taxon>Termitoidae</taxon>
        <taxon>Termopsidae</taxon>
        <taxon>Zootermopsis</taxon>
    </lineage>
</organism>
<dbReference type="InParanoid" id="A0A067QRA9"/>
<dbReference type="PANTHER" id="PTHR24291:SF209">
    <property type="entry name" value="CYTOCHROME P450-LIKE PROTEIN"/>
    <property type="match status" value="1"/>
</dbReference>
<evidence type="ECO:0000256" key="5">
    <source>
        <dbReference type="ARBA" id="ARBA00023002"/>
    </source>
</evidence>
<dbReference type="GO" id="GO:0020037">
    <property type="term" value="F:heme binding"/>
    <property type="evidence" value="ECO:0007669"/>
    <property type="project" value="InterPro"/>
</dbReference>
<dbReference type="AlphaFoldDB" id="A0A067QRA9"/>
<gene>
    <name evidence="11" type="ORF">L798_13836</name>
</gene>
<dbReference type="eggNOG" id="KOG0157">
    <property type="taxonomic scope" value="Eukaryota"/>
</dbReference>
<evidence type="ECO:0000256" key="8">
    <source>
        <dbReference type="PIRSR" id="PIRSR602401-1"/>
    </source>
</evidence>
<dbReference type="InterPro" id="IPR036396">
    <property type="entry name" value="Cyt_P450_sf"/>
</dbReference>
<keyword evidence="6 8" id="KW-0408">Iron</keyword>
<evidence type="ECO:0000256" key="6">
    <source>
        <dbReference type="ARBA" id="ARBA00023004"/>
    </source>
</evidence>